<keyword evidence="2" id="KW-0547">Nucleotide-binding</keyword>
<protein>
    <submittedName>
        <fullName evidence="5">ABC transporter ATP-binding protein</fullName>
    </submittedName>
</protein>
<dbReference type="GO" id="GO:0005524">
    <property type="term" value="F:ATP binding"/>
    <property type="evidence" value="ECO:0007669"/>
    <property type="project" value="UniProtKB-KW"/>
</dbReference>
<dbReference type="Gene3D" id="3.40.50.300">
    <property type="entry name" value="P-loop containing nucleotide triphosphate hydrolases"/>
    <property type="match status" value="1"/>
</dbReference>
<dbReference type="InterPro" id="IPR003439">
    <property type="entry name" value="ABC_transporter-like_ATP-bd"/>
</dbReference>
<dbReference type="SUPFAM" id="SSF52540">
    <property type="entry name" value="P-loop containing nucleoside triphosphate hydrolases"/>
    <property type="match status" value="1"/>
</dbReference>
<feature type="domain" description="ABC transporter" evidence="4">
    <location>
        <begin position="3"/>
        <end position="231"/>
    </location>
</feature>
<evidence type="ECO:0000313" key="6">
    <source>
        <dbReference type="Proteomes" id="UP001387110"/>
    </source>
</evidence>
<dbReference type="InterPro" id="IPR017871">
    <property type="entry name" value="ABC_transporter-like_CS"/>
</dbReference>
<organism evidence="5 6">
    <name type="scientific">Exiguobacterium indicum</name>
    <dbReference type="NCBI Taxonomy" id="296995"/>
    <lineage>
        <taxon>Bacteria</taxon>
        <taxon>Bacillati</taxon>
        <taxon>Bacillota</taxon>
        <taxon>Bacilli</taxon>
        <taxon>Bacillales</taxon>
        <taxon>Bacillales Family XII. Incertae Sedis</taxon>
        <taxon>Exiguobacterium</taxon>
    </lineage>
</organism>
<evidence type="ECO:0000256" key="3">
    <source>
        <dbReference type="ARBA" id="ARBA00022840"/>
    </source>
</evidence>
<dbReference type="PROSITE" id="PS50893">
    <property type="entry name" value="ABC_TRANSPORTER_2"/>
    <property type="match status" value="1"/>
</dbReference>
<dbReference type="EMBL" id="JBAWKY010000001">
    <property type="protein sequence ID" value="MEI4461016.1"/>
    <property type="molecule type" value="Genomic_DNA"/>
</dbReference>
<dbReference type="Pfam" id="PF00005">
    <property type="entry name" value="ABC_tran"/>
    <property type="match status" value="1"/>
</dbReference>
<dbReference type="PANTHER" id="PTHR24220:SF86">
    <property type="entry name" value="ABC TRANSPORTER ABCH.1"/>
    <property type="match status" value="1"/>
</dbReference>
<dbReference type="InterPro" id="IPR015854">
    <property type="entry name" value="ABC_transpr_LolD-like"/>
</dbReference>
<accession>A0ABU8EDJ4</accession>
<evidence type="ECO:0000256" key="2">
    <source>
        <dbReference type="ARBA" id="ARBA00022741"/>
    </source>
</evidence>
<reference evidence="5 6" key="1">
    <citation type="submission" date="2023-12" db="EMBL/GenBank/DDBJ databases">
        <authorList>
            <person name="Easwaran N."/>
            <person name="Lazarus H.P.S."/>
        </authorList>
    </citation>
    <scope>NUCLEOTIDE SEQUENCE [LARGE SCALE GENOMIC DNA]</scope>
    <source>
        <strain evidence="5 6">VIT-2023</strain>
    </source>
</reference>
<dbReference type="InterPro" id="IPR003593">
    <property type="entry name" value="AAA+_ATPase"/>
</dbReference>
<dbReference type="SMART" id="SM00382">
    <property type="entry name" value="AAA"/>
    <property type="match status" value="1"/>
</dbReference>
<comment type="caution">
    <text evidence="5">The sequence shown here is derived from an EMBL/GenBank/DDBJ whole genome shotgun (WGS) entry which is preliminary data.</text>
</comment>
<dbReference type="InterPro" id="IPR027417">
    <property type="entry name" value="P-loop_NTPase"/>
</dbReference>
<dbReference type="Proteomes" id="UP001387110">
    <property type="component" value="Unassembled WGS sequence"/>
</dbReference>
<dbReference type="InterPro" id="IPR017911">
    <property type="entry name" value="MacB-like_ATP-bd"/>
</dbReference>
<proteinExistence type="predicted"/>
<evidence type="ECO:0000256" key="1">
    <source>
        <dbReference type="ARBA" id="ARBA00022448"/>
    </source>
</evidence>
<evidence type="ECO:0000313" key="5">
    <source>
        <dbReference type="EMBL" id="MEI4461016.1"/>
    </source>
</evidence>
<dbReference type="RefSeq" id="WP_223040353.1">
    <property type="nucleotide sequence ID" value="NZ_JBAWKY010000001.1"/>
</dbReference>
<name>A0ABU8EDJ4_9BACL</name>
<sequence length="231" mass="25989">MDITFQDISHTFERSGVRTDVLHQLNGQFSQSEVTALVGPSGSGKSTFLSLLGSLDRPTSGQILYDGQDITSWKNKRLSQFRSQEIGFIFQQFHLLPALTVSENLKVALLKQKTSFNQDDRILELLERVGLDDKRNALPAQLSGGQQQRVAIARALLHHPQWILADEPTGNLDSVTGDAIFELLLELHREAKCGVLFVTHDLELAERADRILFMQDGRIVEDRRKRTVQSV</sequence>
<gene>
    <name evidence="5" type="ORF">SZL87_01120</name>
</gene>
<keyword evidence="6" id="KW-1185">Reference proteome</keyword>
<evidence type="ECO:0000259" key="4">
    <source>
        <dbReference type="PROSITE" id="PS50893"/>
    </source>
</evidence>
<dbReference type="CDD" id="cd03255">
    <property type="entry name" value="ABC_MJ0796_LolCDE_FtsE"/>
    <property type="match status" value="1"/>
</dbReference>
<keyword evidence="3 5" id="KW-0067">ATP-binding</keyword>
<dbReference type="PROSITE" id="PS00211">
    <property type="entry name" value="ABC_TRANSPORTER_1"/>
    <property type="match status" value="1"/>
</dbReference>
<dbReference type="PANTHER" id="PTHR24220">
    <property type="entry name" value="IMPORT ATP-BINDING PROTEIN"/>
    <property type="match status" value="1"/>
</dbReference>
<keyword evidence="1" id="KW-0813">Transport</keyword>